<dbReference type="Gene3D" id="1.10.150.240">
    <property type="entry name" value="Putative phosphatase, domain 2"/>
    <property type="match status" value="1"/>
</dbReference>
<accession>A0A5A9GNR5</accession>
<evidence type="ECO:0000256" key="2">
    <source>
        <dbReference type="ARBA" id="ARBA00004818"/>
    </source>
</evidence>
<dbReference type="Pfam" id="PF00702">
    <property type="entry name" value="Hydrolase"/>
    <property type="match status" value="1"/>
</dbReference>
<name>A0A5A9GNR5_AZOLI</name>
<evidence type="ECO:0000313" key="6">
    <source>
        <dbReference type="Proteomes" id="UP000324927"/>
    </source>
</evidence>
<reference evidence="5 6" key="1">
    <citation type="submission" date="2019-08" db="EMBL/GenBank/DDBJ databases">
        <authorList>
            <person name="Grouzdev D."/>
            <person name="Tikhonova E."/>
            <person name="Kravchenko I."/>
        </authorList>
    </citation>
    <scope>NUCLEOTIDE SEQUENCE [LARGE SCALE GENOMIC DNA]</scope>
    <source>
        <strain evidence="5 6">59b</strain>
    </source>
</reference>
<dbReference type="GO" id="GO:0005829">
    <property type="term" value="C:cytosol"/>
    <property type="evidence" value="ECO:0007669"/>
    <property type="project" value="TreeGrafter"/>
</dbReference>
<comment type="catalytic activity">
    <reaction evidence="1">
        <text>2-phosphoglycolate + H2O = glycolate + phosphate</text>
        <dbReference type="Rhea" id="RHEA:14369"/>
        <dbReference type="ChEBI" id="CHEBI:15377"/>
        <dbReference type="ChEBI" id="CHEBI:29805"/>
        <dbReference type="ChEBI" id="CHEBI:43474"/>
        <dbReference type="ChEBI" id="CHEBI:58033"/>
        <dbReference type="EC" id="3.1.3.18"/>
    </reaction>
</comment>
<comment type="similarity">
    <text evidence="3">Belongs to the HAD-like hydrolase superfamily. CbbY/CbbZ/Gph/YieH family.</text>
</comment>
<dbReference type="InterPro" id="IPR023198">
    <property type="entry name" value="PGP-like_dom2"/>
</dbReference>
<gene>
    <name evidence="5" type="ORF">FZ942_17790</name>
</gene>
<keyword evidence="6" id="KW-1185">Reference proteome</keyword>
<dbReference type="Gene3D" id="3.40.50.1000">
    <property type="entry name" value="HAD superfamily/HAD-like"/>
    <property type="match status" value="1"/>
</dbReference>
<dbReference type="AlphaFoldDB" id="A0A5A9GNR5"/>
<proteinExistence type="inferred from homology"/>
<dbReference type="SFLD" id="SFLDG01129">
    <property type="entry name" value="C1.5:_HAD__Beta-PGM__Phosphata"/>
    <property type="match status" value="1"/>
</dbReference>
<comment type="caution">
    <text evidence="5">The sequence shown here is derived from an EMBL/GenBank/DDBJ whole genome shotgun (WGS) entry which is preliminary data.</text>
</comment>
<dbReference type="NCBIfam" id="TIGR01549">
    <property type="entry name" value="HAD-SF-IA-v1"/>
    <property type="match status" value="1"/>
</dbReference>
<dbReference type="CDD" id="cd01427">
    <property type="entry name" value="HAD_like"/>
    <property type="match status" value="1"/>
</dbReference>
<evidence type="ECO:0000256" key="4">
    <source>
        <dbReference type="ARBA" id="ARBA00013078"/>
    </source>
</evidence>
<dbReference type="PANTHER" id="PTHR43434">
    <property type="entry name" value="PHOSPHOGLYCOLATE PHOSPHATASE"/>
    <property type="match status" value="1"/>
</dbReference>
<protein>
    <recommendedName>
        <fullName evidence="4">phosphoglycolate phosphatase</fullName>
        <ecNumber evidence="4">3.1.3.18</ecNumber>
    </recommendedName>
</protein>
<dbReference type="InterPro" id="IPR036412">
    <property type="entry name" value="HAD-like_sf"/>
</dbReference>
<evidence type="ECO:0000256" key="1">
    <source>
        <dbReference type="ARBA" id="ARBA00000830"/>
    </source>
</evidence>
<dbReference type="InterPro" id="IPR023214">
    <property type="entry name" value="HAD_sf"/>
</dbReference>
<dbReference type="EC" id="3.1.3.18" evidence="4"/>
<dbReference type="Proteomes" id="UP000324927">
    <property type="component" value="Unassembled WGS sequence"/>
</dbReference>
<dbReference type="OrthoDB" id="9793014at2"/>
<dbReference type="InterPro" id="IPR006439">
    <property type="entry name" value="HAD-SF_hydro_IA"/>
</dbReference>
<comment type="pathway">
    <text evidence="2">Organic acid metabolism; glycolate biosynthesis; glycolate from 2-phosphoglycolate: step 1/1.</text>
</comment>
<sequence length="220" mass="24151">MDGMLQERWDAVIFDFDGVLCDSNHLKGETFATLYADDGPAVQDAIRAYHRDNGGMPRREKLARFERDLLGRVLDEERLDRLVDGFAAAVEEAVIACAEIPGATEFLATHAGRPSLFIISATPHEEMLRIVERRGMADRFVSVHGSPPGKAETAAMLLARHGLRRERVAFVGDAVQDYAAATALDLPFVGVRDRDGRHPFPEGTPTIADLRDLAAVLSTL</sequence>
<dbReference type="PANTHER" id="PTHR43434:SF1">
    <property type="entry name" value="PHOSPHOGLYCOLATE PHOSPHATASE"/>
    <property type="match status" value="1"/>
</dbReference>
<dbReference type="EMBL" id="VTTN01000006">
    <property type="protein sequence ID" value="KAA0595465.1"/>
    <property type="molecule type" value="Genomic_DNA"/>
</dbReference>
<dbReference type="InterPro" id="IPR050155">
    <property type="entry name" value="HAD-like_hydrolase_sf"/>
</dbReference>
<dbReference type="SUPFAM" id="SSF56784">
    <property type="entry name" value="HAD-like"/>
    <property type="match status" value="1"/>
</dbReference>
<dbReference type="SFLD" id="SFLDS00003">
    <property type="entry name" value="Haloacid_Dehalogenase"/>
    <property type="match status" value="1"/>
</dbReference>
<keyword evidence="5" id="KW-0378">Hydrolase</keyword>
<dbReference type="GO" id="GO:0006281">
    <property type="term" value="P:DNA repair"/>
    <property type="evidence" value="ECO:0007669"/>
    <property type="project" value="TreeGrafter"/>
</dbReference>
<dbReference type="GO" id="GO:0008967">
    <property type="term" value="F:phosphoglycolate phosphatase activity"/>
    <property type="evidence" value="ECO:0007669"/>
    <property type="project" value="UniProtKB-EC"/>
</dbReference>
<evidence type="ECO:0000256" key="3">
    <source>
        <dbReference type="ARBA" id="ARBA00006171"/>
    </source>
</evidence>
<evidence type="ECO:0000313" key="5">
    <source>
        <dbReference type="EMBL" id="KAA0595465.1"/>
    </source>
</evidence>
<organism evidence="5 6">
    <name type="scientific">Azospirillum lipoferum</name>
    <dbReference type="NCBI Taxonomy" id="193"/>
    <lineage>
        <taxon>Bacteria</taxon>
        <taxon>Pseudomonadati</taxon>
        <taxon>Pseudomonadota</taxon>
        <taxon>Alphaproteobacteria</taxon>
        <taxon>Rhodospirillales</taxon>
        <taxon>Azospirillaceae</taxon>
        <taxon>Azospirillum</taxon>
    </lineage>
</organism>